<evidence type="ECO:0000313" key="3">
    <source>
        <dbReference type="EMBL" id="CAD9114184.1"/>
    </source>
</evidence>
<feature type="chain" id="PRO_5030984110" evidence="2">
    <location>
        <begin position="21"/>
        <end position="100"/>
    </location>
</feature>
<dbReference type="PROSITE" id="PS51257">
    <property type="entry name" value="PROKAR_LIPOPROTEIN"/>
    <property type="match status" value="1"/>
</dbReference>
<gene>
    <name evidence="3" type="ORF">ACAT0790_LOCUS13986</name>
</gene>
<evidence type="ECO:0000256" key="1">
    <source>
        <dbReference type="SAM" id="MobiDB-lite"/>
    </source>
</evidence>
<dbReference type="AlphaFoldDB" id="A0A7S1LUZ1"/>
<dbReference type="EMBL" id="HBGE01023095">
    <property type="protein sequence ID" value="CAD9114184.1"/>
    <property type="molecule type" value="Transcribed_RNA"/>
</dbReference>
<proteinExistence type="predicted"/>
<keyword evidence="2" id="KW-0732">Signal</keyword>
<sequence>MARTGLALLAALLAVACASAAEPVPGLAGAPPAQDGEAQLPAGWAYAGGGSALDAEVARRMVSTAEEMMKGLCASPAGSALPSCKASEAGGGGTDAATTV</sequence>
<evidence type="ECO:0000256" key="2">
    <source>
        <dbReference type="SAM" id="SignalP"/>
    </source>
</evidence>
<name>A0A7S1LUZ1_ALECA</name>
<reference evidence="3" key="1">
    <citation type="submission" date="2021-01" db="EMBL/GenBank/DDBJ databases">
        <authorList>
            <person name="Corre E."/>
            <person name="Pelletier E."/>
            <person name="Niang G."/>
            <person name="Scheremetjew M."/>
            <person name="Finn R."/>
            <person name="Kale V."/>
            <person name="Holt S."/>
            <person name="Cochrane G."/>
            <person name="Meng A."/>
            <person name="Brown T."/>
            <person name="Cohen L."/>
        </authorList>
    </citation>
    <scope>NUCLEOTIDE SEQUENCE</scope>
    <source>
        <strain evidence="3">OF101</strain>
    </source>
</reference>
<organism evidence="3">
    <name type="scientific">Alexandrium catenella</name>
    <name type="common">Red tide dinoflagellate</name>
    <name type="synonym">Gonyaulax catenella</name>
    <dbReference type="NCBI Taxonomy" id="2925"/>
    <lineage>
        <taxon>Eukaryota</taxon>
        <taxon>Sar</taxon>
        <taxon>Alveolata</taxon>
        <taxon>Dinophyceae</taxon>
        <taxon>Gonyaulacales</taxon>
        <taxon>Pyrocystaceae</taxon>
        <taxon>Alexandrium</taxon>
    </lineage>
</organism>
<feature type="signal peptide" evidence="2">
    <location>
        <begin position="1"/>
        <end position="20"/>
    </location>
</feature>
<feature type="region of interest" description="Disordered" evidence="1">
    <location>
        <begin position="77"/>
        <end position="100"/>
    </location>
</feature>
<protein>
    <submittedName>
        <fullName evidence="3">Uncharacterized protein</fullName>
    </submittedName>
</protein>
<accession>A0A7S1LUZ1</accession>